<dbReference type="InterPro" id="IPR003715">
    <property type="entry name" value="Poly_export_N"/>
</dbReference>
<feature type="signal peptide" evidence="2">
    <location>
        <begin position="1"/>
        <end position="20"/>
    </location>
</feature>
<evidence type="ECO:0000256" key="1">
    <source>
        <dbReference type="ARBA" id="ARBA00022729"/>
    </source>
</evidence>
<reference evidence="5 6" key="1">
    <citation type="submission" date="2016-10" db="EMBL/GenBank/DDBJ databases">
        <authorList>
            <person name="de Groot N.N."/>
        </authorList>
    </citation>
    <scope>NUCLEOTIDE SEQUENCE [LARGE SCALE GENOMIC DNA]</scope>
    <source>
        <strain evidence="6">KMM 9023,NRIC 0796,JCM 17311,KCTC 23692</strain>
    </source>
</reference>
<evidence type="ECO:0000313" key="5">
    <source>
        <dbReference type="EMBL" id="SFR19272.1"/>
    </source>
</evidence>
<protein>
    <submittedName>
        <fullName evidence="5">Polysaccharide export outer membrane protein</fullName>
    </submittedName>
</protein>
<dbReference type="GO" id="GO:0015159">
    <property type="term" value="F:polysaccharide transmembrane transporter activity"/>
    <property type="evidence" value="ECO:0007669"/>
    <property type="project" value="InterPro"/>
</dbReference>
<dbReference type="PANTHER" id="PTHR33619:SF3">
    <property type="entry name" value="POLYSACCHARIDE EXPORT PROTEIN GFCE-RELATED"/>
    <property type="match status" value="1"/>
</dbReference>
<organism evidence="5 6">
    <name type="scientific">Poseidonocella sedimentorum</name>
    <dbReference type="NCBI Taxonomy" id="871652"/>
    <lineage>
        <taxon>Bacteria</taxon>
        <taxon>Pseudomonadati</taxon>
        <taxon>Pseudomonadota</taxon>
        <taxon>Alphaproteobacteria</taxon>
        <taxon>Rhodobacterales</taxon>
        <taxon>Roseobacteraceae</taxon>
        <taxon>Poseidonocella</taxon>
    </lineage>
</organism>
<keyword evidence="6" id="KW-1185">Reference proteome</keyword>
<dbReference type="RefSeq" id="WP_092082472.1">
    <property type="nucleotide sequence ID" value="NZ_FOYI01000016.1"/>
</dbReference>
<dbReference type="Pfam" id="PF02563">
    <property type="entry name" value="Poly_export"/>
    <property type="match status" value="1"/>
</dbReference>
<evidence type="ECO:0000259" key="3">
    <source>
        <dbReference type="Pfam" id="PF02563"/>
    </source>
</evidence>
<proteinExistence type="predicted"/>
<dbReference type="EMBL" id="FOYI01000016">
    <property type="protein sequence ID" value="SFR19272.1"/>
    <property type="molecule type" value="Genomic_DNA"/>
</dbReference>
<dbReference type="Gene3D" id="3.30.1950.10">
    <property type="entry name" value="wza like domain"/>
    <property type="match status" value="1"/>
</dbReference>
<dbReference type="Proteomes" id="UP000199302">
    <property type="component" value="Unassembled WGS sequence"/>
</dbReference>
<dbReference type="Pfam" id="PF10531">
    <property type="entry name" value="SLBB"/>
    <property type="match status" value="1"/>
</dbReference>
<evidence type="ECO:0000256" key="2">
    <source>
        <dbReference type="SAM" id="SignalP"/>
    </source>
</evidence>
<dbReference type="AlphaFoldDB" id="A0A1I6EP47"/>
<sequence length="201" mass="21617">MKQFLFAVLALLLSVVSVSAQNSYRLKPGDTLTVEVLEDPQLNRSVLVLPDGSINFPFAGQVSAAGRTVGQVQQAITSGIAPNFASPPTVFVTVSGLVPESAPLLETEETINVFFTGEVRSPGLIEVAPGTTFLQAFALNGGLTEFAATKRVQLRRTDPSTLRQAVYVINYRALSDGAAMPRDIVLRDGDVILVPERRLFE</sequence>
<accession>A0A1I6EP47</accession>
<feature type="domain" description="Polysaccharide export protein N-terminal" evidence="3">
    <location>
        <begin position="20"/>
        <end position="94"/>
    </location>
</feature>
<dbReference type="InterPro" id="IPR049712">
    <property type="entry name" value="Poly_export"/>
</dbReference>
<evidence type="ECO:0000259" key="4">
    <source>
        <dbReference type="Pfam" id="PF10531"/>
    </source>
</evidence>
<dbReference type="PANTHER" id="PTHR33619">
    <property type="entry name" value="POLYSACCHARIDE EXPORT PROTEIN GFCE-RELATED"/>
    <property type="match status" value="1"/>
</dbReference>
<dbReference type="OrthoDB" id="197007at2"/>
<keyword evidence="1 2" id="KW-0732">Signal</keyword>
<evidence type="ECO:0000313" key="6">
    <source>
        <dbReference type="Proteomes" id="UP000199302"/>
    </source>
</evidence>
<dbReference type="STRING" id="871652.SAMN04515673_11619"/>
<gene>
    <name evidence="5" type="ORF">SAMN04515673_11619</name>
</gene>
<feature type="domain" description="Soluble ligand binding" evidence="4">
    <location>
        <begin position="114"/>
        <end position="157"/>
    </location>
</feature>
<dbReference type="InterPro" id="IPR019554">
    <property type="entry name" value="Soluble_ligand-bd"/>
</dbReference>
<feature type="chain" id="PRO_5011595952" evidence="2">
    <location>
        <begin position="21"/>
        <end position="201"/>
    </location>
</feature>
<name>A0A1I6EP47_9RHOB</name>
<dbReference type="Gene3D" id="3.10.560.10">
    <property type="entry name" value="Outer membrane lipoprotein wza domain like"/>
    <property type="match status" value="1"/>
</dbReference>